<comment type="caution">
    <text evidence="5">The sequence shown here is derived from an EMBL/GenBank/DDBJ whole genome shotgun (WGS) entry which is preliminary data.</text>
</comment>
<dbReference type="PANTHER" id="PTHR34135">
    <property type="entry name" value="LYSOZYME"/>
    <property type="match status" value="1"/>
</dbReference>
<evidence type="ECO:0000256" key="4">
    <source>
        <dbReference type="RuleBase" id="RU361176"/>
    </source>
</evidence>
<dbReference type="SMART" id="SM00641">
    <property type="entry name" value="Glyco_25"/>
    <property type="match status" value="1"/>
</dbReference>
<keyword evidence="2 4" id="KW-0378">Hydrolase</keyword>
<keyword evidence="3 4" id="KW-0326">Glycosidase</keyword>
<dbReference type="Gene3D" id="3.20.20.80">
    <property type="entry name" value="Glycosidases"/>
    <property type="match status" value="1"/>
</dbReference>
<gene>
    <name evidence="5" type="ORF">VW23_023690</name>
</gene>
<evidence type="ECO:0000256" key="2">
    <source>
        <dbReference type="ARBA" id="ARBA00022801"/>
    </source>
</evidence>
<dbReference type="GO" id="GO:0016998">
    <property type="term" value="P:cell wall macromolecule catabolic process"/>
    <property type="evidence" value="ECO:0007669"/>
    <property type="project" value="InterPro"/>
</dbReference>
<dbReference type="PROSITE" id="PS51904">
    <property type="entry name" value="GLYCOSYL_HYDROL_F25_2"/>
    <property type="match status" value="1"/>
</dbReference>
<evidence type="ECO:0000313" key="5">
    <source>
        <dbReference type="EMBL" id="OEO29942.1"/>
    </source>
</evidence>
<dbReference type="Proteomes" id="UP000095463">
    <property type="component" value="Unassembled WGS sequence"/>
</dbReference>
<protein>
    <recommendedName>
        <fullName evidence="4">Lysozyme</fullName>
        <ecNumber evidence="4">3.2.1.17</ecNumber>
    </recommendedName>
</protein>
<dbReference type="InterPro" id="IPR008270">
    <property type="entry name" value="Glyco_hydro_25_AS"/>
</dbReference>
<evidence type="ECO:0000313" key="6">
    <source>
        <dbReference type="Proteomes" id="UP000095463"/>
    </source>
</evidence>
<dbReference type="PROSITE" id="PS51257">
    <property type="entry name" value="PROKAR_LIPOPROTEIN"/>
    <property type="match status" value="1"/>
</dbReference>
<comment type="similarity">
    <text evidence="1 4">Belongs to the glycosyl hydrolase 25 family.</text>
</comment>
<dbReference type="InterPro" id="IPR018077">
    <property type="entry name" value="Glyco_hydro_fam25_subgr"/>
</dbReference>
<comment type="catalytic activity">
    <reaction evidence="4">
        <text>Hydrolysis of (1-&gt;4)-beta-linkages between N-acetylmuramic acid and N-acetyl-D-glucosamine residues in a peptidoglycan and between N-acetyl-D-glucosamine residues in chitodextrins.</text>
        <dbReference type="EC" id="3.2.1.17"/>
    </reaction>
</comment>
<organism evidence="5 6">
    <name type="scientific">Devosia insulae DS-56</name>
    <dbReference type="NCBI Taxonomy" id="1116389"/>
    <lineage>
        <taxon>Bacteria</taxon>
        <taxon>Pseudomonadati</taxon>
        <taxon>Pseudomonadota</taxon>
        <taxon>Alphaproteobacteria</taxon>
        <taxon>Hyphomicrobiales</taxon>
        <taxon>Devosiaceae</taxon>
        <taxon>Devosia</taxon>
    </lineage>
</organism>
<dbReference type="GO" id="GO:0003796">
    <property type="term" value="F:lysozyme activity"/>
    <property type="evidence" value="ECO:0007669"/>
    <property type="project" value="UniProtKB-EC"/>
</dbReference>
<dbReference type="GO" id="GO:0009253">
    <property type="term" value="P:peptidoglycan catabolic process"/>
    <property type="evidence" value="ECO:0007669"/>
    <property type="project" value="InterPro"/>
</dbReference>
<sequence>MFAAARPALPFAKTLLLVGLTLLLAACGRSPSHDYRGIPGDNDPHDGVRRAWGLPIQGLDVARYQGRIDFNAARGGGVHFVYIKSTEGKDYIDPNFYDNWRGAQASGMARGAYHFMTWCSLASQQAAWFRKMVPNDPDALPPVLDLEWNNHSSCKNKFNRTDVLEKVRVMLAEMERHTGKVPIIYTDMNFYNDILAGEHFDSSFWLRSTAAEPHTKYGDRPWIFWQWTQTGTMSGVRTEVDRNAFYGSEGDWVTFLLTGCDPRAVDRLGPQGRCQSHK</sequence>
<evidence type="ECO:0000256" key="1">
    <source>
        <dbReference type="ARBA" id="ARBA00010646"/>
    </source>
</evidence>
<dbReference type="SUPFAM" id="SSF51445">
    <property type="entry name" value="(Trans)glycosidases"/>
    <property type="match status" value="1"/>
</dbReference>
<accession>A0A1E5XMW6</accession>
<dbReference type="RefSeq" id="WP_069910832.1">
    <property type="nucleotide sequence ID" value="NZ_LAJE02000244.1"/>
</dbReference>
<evidence type="ECO:0000256" key="3">
    <source>
        <dbReference type="ARBA" id="ARBA00023295"/>
    </source>
</evidence>
<dbReference type="InterPro" id="IPR002053">
    <property type="entry name" value="Glyco_hydro_25"/>
</dbReference>
<name>A0A1E5XMW6_9HYPH</name>
<dbReference type="PANTHER" id="PTHR34135:SF2">
    <property type="entry name" value="LYSOZYME"/>
    <property type="match status" value="1"/>
</dbReference>
<dbReference type="Pfam" id="PF01183">
    <property type="entry name" value="Glyco_hydro_25"/>
    <property type="match status" value="1"/>
</dbReference>
<proteinExistence type="inferred from homology"/>
<dbReference type="AlphaFoldDB" id="A0A1E5XMW6"/>
<dbReference type="GO" id="GO:0016052">
    <property type="term" value="P:carbohydrate catabolic process"/>
    <property type="evidence" value="ECO:0007669"/>
    <property type="project" value="TreeGrafter"/>
</dbReference>
<dbReference type="PROSITE" id="PS00953">
    <property type="entry name" value="GLYCOSYL_HYDROL_F25_1"/>
    <property type="match status" value="1"/>
</dbReference>
<reference evidence="5 6" key="1">
    <citation type="journal article" date="2015" name="Genome Announc.">
        <title>Genome Assemblies of Three Soil-Associated Devosia species: D. insulae, D. limi, and D. soli.</title>
        <authorList>
            <person name="Hassan Y.I."/>
            <person name="Lepp D."/>
            <person name="Zhou T."/>
        </authorList>
    </citation>
    <scope>NUCLEOTIDE SEQUENCE [LARGE SCALE GENOMIC DNA]</scope>
    <source>
        <strain evidence="5 6">DS-56</strain>
    </source>
</reference>
<dbReference type="OrthoDB" id="9798192at2"/>
<keyword evidence="6" id="KW-1185">Reference proteome</keyword>
<dbReference type="EC" id="3.2.1.17" evidence="4"/>
<dbReference type="EMBL" id="LAJE02000244">
    <property type="protein sequence ID" value="OEO29942.1"/>
    <property type="molecule type" value="Genomic_DNA"/>
</dbReference>
<dbReference type="InterPro" id="IPR017853">
    <property type="entry name" value="GH"/>
</dbReference>